<feature type="domain" description="NACHT" evidence="3">
    <location>
        <begin position="188"/>
        <end position="304"/>
    </location>
</feature>
<dbReference type="Pfam" id="PF05729">
    <property type="entry name" value="NACHT"/>
    <property type="match status" value="1"/>
</dbReference>
<protein>
    <recommendedName>
        <fullName evidence="3">NACHT domain-containing protein</fullName>
    </recommendedName>
</protein>
<dbReference type="SUPFAM" id="SSF48371">
    <property type="entry name" value="ARM repeat"/>
    <property type="match status" value="1"/>
</dbReference>
<dbReference type="PANTHER" id="PTHR46844:SF1">
    <property type="entry name" value="SLR5058 PROTEIN"/>
    <property type="match status" value="1"/>
</dbReference>
<dbReference type="Proteomes" id="UP000185557">
    <property type="component" value="Unassembled WGS sequence"/>
</dbReference>
<dbReference type="GO" id="GO:0030089">
    <property type="term" value="C:phycobilisome"/>
    <property type="evidence" value="ECO:0007669"/>
    <property type="project" value="UniProtKB-KW"/>
</dbReference>
<reference evidence="4 5" key="1">
    <citation type="submission" date="2016-11" db="EMBL/GenBank/DDBJ databases">
        <title>Draft Genome Sequences of Nine Cyanobacterial Strains from Diverse Habitats.</title>
        <authorList>
            <person name="Zhu T."/>
            <person name="Hou S."/>
            <person name="Lu X."/>
            <person name="Hess W.R."/>
        </authorList>
    </citation>
    <scope>NUCLEOTIDE SEQUENCE [LARGE SCALE GENOMIC DNA]</scope>
    <source>
        <strain evidence="4 5">NIES-30</strain>
    </source>
</reference>
<dbReference type="EMBL" id="MRCG01000025">
    <property type="protein sequence ID" value="OKH44207.1"/>
    <property type="molecule type" value="Genomic_DNA"/>
</dbReference>
<dbReference type="Pfam" id="PF13646">
    <property type="entry name" value="HEAT_2"/>
    <property type="match status" value="1"/>
</dbReference>
<accession>A0A1U7IZ11</accession>
<dbReference type="InterPro" id="IPR007111">
    <property type="entry name" value="NACHT_NTPase"/>
</dbReference>
<proteinExistence type="predicted"/>
<evidence type="ECO:0000256" key="2">
    <source>
        <dbReference type="ARBA" id="ARBA00022738"/>
    </source>
</evidence>
<keyword evidence="5" id="KW-1185">Reference proteome</keyword>
<dbReference type="PANTHER" id="PTHR46844">
    <property type="entry name" value="SLR5058 PROTEIN"/>
    <property type="match status" value="1"/>
</dbReference>
<keyword evidence="1" id="KW-0042">Antenna complex</keyword>
<dbReference type="STRING" id="549789.NIES30_23200"/>
<evidence type="ECO:0000313" key="4">
    <source>
        <dbReference type="EMBL" id="OKH44207.1"/>
    </source>
</evidence>
<dbReference type="Gene3D" id="1.25.10.10">
    <property type="entry name" value="Leucine-rich Repeat Variant"/>
    <property type="match status" value="1"/>
</dbReference>
<dbReference type="InterPro" id="IPR016024">
    <property type="entry name" value="ARM-type_fold"/>
</dbReference>
<evidence type="ECO:0000256" key="1">
    <source>
        <dbReference type="ARBA" id="ARBA00022549"/>
    </source>
</evidence>
<sequence>MVLTDRGKQRLEAAIASAQDQEKYGARFTQTELEDRAGLSIKTIKKICHQAGPADQSRVEGLFSAFNLTLEPADYGWPQPDADDTLQPVFDVAAYRKCLQANYGYLKLYTLDSTDRADNIKLWSMFIEQTVREALPPSRYELPLDLKRQLQDEDALGEDLSAEALDYYRREYFQQPACKVLAAVAVAQRCVVLGDPGAGKSTLLQYLGLEWVENDAADLPLLIELREYALAESANFLEFLHRGRGVDWQFDPTVLHDYLTQHATLVMFDGLDEVFDRATQAAIIDDIIRFAQQYPLAKILVTSRIIGYNPERLQHAEFRHFTIQPLDDGEVDEFIERWYDLAMGSDADKVRLKQRLREAIASSKAIQNLADNPLLLTMMAILNRRQELPRDRADLYDQASRVLLYHWDVDHKRLQLPMDAIGRREKQEILRLVAYEMQAGEDGLKGNLISANRLTQILTEYLREQGFSEPREKANGLIHQLRHRNFILCDRGADTYGFVHRTFLEYFCAVEIVNRFEKQRTLSFEQLRDEVFGLHWQDEPWHEVLRLICGMIDATFSEEIIQSLLTKEIDRSKFLIREPWGQKRLQVGGFLNLMLASDCLSEVKNVRSISKIQFQVIEALKNEIENYEHPLSWDSANALTKRVSKPLGESLSWLKGQVESNKSSFIQCAAVGSVAASSNNEEIFHWLKELAINGSDWGIRVGAVDAISAHPSCKSSEIFDLLKYLLKNDSDWGVRRASVQTLSKNFSGLPEAFNLLCQVTQNDPFSRNHAEQDKPSFIFFECSS</sequence>
<gene>
    <name evidence="4" type="ORF">NIES30_23200</name>
</gene>
<evidence type="ECO:0000259" key="3">
    <source>
        <dbReference type="PROSITE" id="PS50837"/>
    </source>
</evidence>
<organism evidence="4 5">
    <name type="scientific">Phormidium tenue NIES-30</name>
    <dbReference type="NCBI Taxonomy" id="549789"/>
    <lineage>
        <taxon>Bacteria</taxon>
        <taxon>Bacillati</taxon>
        <taxon>Cyanobacteriota</taxon>
        <taxon>Cyanophyceae</taxon>
        <taxon>Oscillatoriophycideae</taxon>
        <taxon>Oscillatoriales</taxon>
        <taxon>Oscillatoriaceae</taxon>
        <taxon>Phormidium</taxon>
    </lineage>
</organism>
<comment type="caution">
    <text evidence="4">The sequence shown here is derived from an EMBL/GenBank/DDBJ whole genome shotgun (WGS) entry which is preliminary data.</text>
</comment>
<dbReference type="SUPFAM" id="SSF52540">
    <property type="entry name" value="P-loop containing nucleoside triphosphate hydrolases"/>
    <property type="match status" value="1"/>
</dbReference>
<dbReference type="InterPro" id="IPR011989">
    <property type="entry name" value="ARM-like"/>
</dbReference>
<dbReference type="PROSITE" id="PS50837">
    <property type="entry name" value="NACHT"/>
    <property type="match status" value="1"/>
</dbReference>
<dbReference type="Gene3D" id="3.40.50.300">
    <property type="entry name" value="P-loop containing nucleotide triphosphate hydrolases"/>
    <property type="match status" value="1"/>
</dbReference>
<evidence type="ECO:0000313" key="5">
    <source>
        <dbReference type="Proteomes" id="UP000185557"/>
    </source>
</evidence>
<dbReference type="AlphaFoldDB" id="A0A1U7IZ11"/>
<dbReference type="InterPro" id="IPR027417">
    <property type="entry name" value="P-loop_NTPase"/>
</dbReference>
<name>A0A1U7IZ11_9CYAN</name>
<keyword evidence="2" id="KW-0605">Phycobilisome</keyword>